<dbReference type="RefSeq" id="WP_252470709.1">
    <property type="nucleotide sequence ID" value="NZ_JALBWM010000077.1"/>
</dbReference>
<evidence type="ECO:0000313" key="3">
    <source>
        <dbReference type="EMBL" id="MCO1335728.1"/>
    </source>
</evidence>
<feature type="transmembrane region" description="Helical" evidence="1">
    <location>
        <begin position="25"/>
        <end position="44"/>
    </location>
</feature>
<dbReference type="EMBL" id="JALBWM010000077">
    <property type="protein sequence ID" value="MCO1335728.1"/>
    <property type="molecule type" value="Genomic_DNA"/>
</dbReference>
<dbReference type="SMART" id="SM00769">
    <property type="entry name" value="WHy"/>
    <property type="match status" value="1"/>
</dbReference>
<evidence type="ECO:0000313" key="4">
    <source>
        <dbReference type="Proteomes" id="UP001139028"/>
    </source>
</evidence>
<protein>
    <submittedName>
        <fullName evidence="3">LEA type 2 family protein</fullName>
    </submittedName>
</protein>
<sequence>MQTQEEPIAGFTGRQKYQGHSVTNLFHLSLLALISLLIGGCTALSPNFQQPEIEIVGLEPLPSVAGTELRFRIHLRVFNPNNHELALSGLYYKLSLAGHKVMTGTSNNLLPVAPYGQDDISVDATASWMGSLFAAAELINRGQQSVPYELQAKLGLSRSIVPSITVRRSGKVRLGQYQPLYN</sequence>
<keyword evidence="4" id="KW-1185">Reference proteome</keyword>
<feature type="domain" description="Water stress and hypersensitive response" evidence="2">
    <location>
        <begin position="53"/>
        <end position="173"/>
    </location>
</feature>
<dbReference type="InterPro" id="IPR013990">
    <property type="entry name" value="WHy-dom"/>
</dbReference>
<evidence type="ECO:0000259" key="2">
    <source>
        <dbReference type="SMART" id="SM00769"/>
    </source>
</evidence>
<name>A0A9X2J5Z3_9GAMM</name>
<dbReference type="SUPFAM" id="SSF117070">
    <property type="entry name" value="LEA14-like"/>
    <property type="match status" value="1"/>
</dbReference>
<gene>
    <name evidence="3" type="ORF">MO867_15435</name>
</gene>
<dbReference type="GO" id="GO:0009269">
    <property type="term" value="P:response to desiccation"/>
    <property type="evidence" value="ECO:0007669"/>
    <property type="project" value="InterPro"/>
</dbReference>
<dbReference type="AlphaFoldDB" id="A0A9X2J5Z3"/>
<organism evidence="3 4">
    <name type="scientific">Microbulbifer okhotskensis</name>
    <dbReference type="NCBI Taxonomy" id="2926617"/>
    <lineage>
        <taxon>Bacteria</taxon>
        <taxon>Pseudomonadati</taxon>
        <taxon>Pseudomonadota</taxon>
        <taxon>Gammaproteobacteria</taxon>
        <taxon>Cellvibrionales</taxon>
        <taxon>Microbulbiferaceae</taxon>
        <taxon>Microbulbifer</taxon>
    </lineage>
</organism>
<dbReference type="InterPro" id="IPR004864">
    <property type="entry name" value="LEA_2"/>
</dbReference>
<accession>A0A9X2J5Z3</accession>
<keyword evidence="1" id="KW-0472">Membrane</keyword>
<dbReference type="Proteomes" id="UP001139028">
    <property type="component" value="Unassembled WGS sequence"/>
</dbReference>
<keyword evidence="1" id="KW-1133">Transmembrane helix</keyword>
<keyword evidence="1" id="KW-0812">Transmembrane</keyword>
<comment type="caution">
    <text evidence="3">The sequence shown here is derived from an EMBL/GenBank/DDBJ whole genome shotgun (WGS) entry which is preliminary data.</text>
</comment>
<proteinExistence type="predicted"/>
<evidence type="ECO:0000256" key="1">
    <source>
        <dbReference type="SAM" id="Phobius"/>
    </source>
</evidence>
<reference evidence="3" key="1">
    <citation type="journal article" date="2022" name="Arch. Microbiol.">
        <title>Microbulbifer okhotskensis sp. nov., isolated from a deep bottom sediment of the Okhotsk Sea.</title>
        <authorList>
            <person name="Romanenko L."/>
            <person name="Kurilenko V."/>
            <person name="Otstavnykh N."/>
            <person name="Velansky P."/>
            <person name="Isaeva M."/>
            <person name="Mikhailov V."/>
        </authorList>
    </citation>
    <scope>NUCLEOTIDE SEQUENCE</scope>
    <source>
        <strain evidence="3">OS29</strain>
    </source>
</reference>
<dbReference type="Pfam" id="PF03168">
    <property type="entry name" value="LEA_2"/>
    <property type="match status" value="1"/>
</dbReference>
<dbReference type="Gene3D" id="2.60.40.1820">
    <property type="match status" value="1"/>
</dbReference>